<dbReference type="InterPro" id="IPR050166">
    <property type="entry name" value="ABC_transporter_ATP-bind"/>
</dbReference>
<dbReference type="InterPro" id="IPR017871">
    <property type="entry name" value="ABC_transporter-like_CS"/>
</dbReference>
<keyword evidence="2" id="KW-0813">Transport</keyword>
<evidence type="ECO:0000256" key="5">
    <source>
        <dbReference type="ARBA" id="ARBA00022741"/>
    </source>
</evidence>
<keyword evidence="6 8" id="KW-0067">ATP-binding</keyword>
<evidence type="ECO:0000256" key="6">
    <source>
        <dbReference type="ARBA" id="ARBA00022840"/>
    </source>
</evidence>
<sequence>MHEPALLKLKNVGKTFVNSRGTREAVLQGIDLDVGPREFVSILGRSGCGKSTLLKVMGGLVTPTHGTVSLMGQKVSGPQSAVGMVFQTFALYPWLSVFDNIAFGLIARGCARAAIDAAVSPLVELIGLQGYADAYPRELSGGMRQRVGFARALAVQPDLLLLDEPFSALDMFTARKLRADLMAMWTGARIRTRSMIMVTHDVSEAVMLSDRVFLLEGRPGRITERIRIDTPREERVLGNMHGMIEYITDLLELPTGGHASHSHLSDSIGRRSGD</sequence>
<dbReference type="AlphaFoldDB" id="A0A1X7FBU4"/>
<keyword evidence="4" id="KW-0997">Cell inner membrane</keyword>
<keyword evidence="9" id="KW-1185">Reference proteome</keyword>
<dbReference type="GeneID" id="95550345"/>
<evidence type="ECO:0000259" key="7">
    <source>
        <dbReference type="PROSITE" id="PS50893"/>
    </source>
</evidence>
<dbReference type="Pfam" id="PF00005">
    <property type="entry name" value="ABC_tran"/>
    <property type="match status" value="1"/>
</dbReference>
<dbReference type="SMART" id="SM00382">
    <property type="entry name" value="AAA"/>
    <property type="match status" value="1"/>
</dbReference>
<dbReference type="RefSeq" id="WP_085228569.1">
    <property type="nucleotide sequence ID" value="NZ_CP139970.1"/>
</dbReference>
<dbReference type="PANTHER" id="PTHR42788:SF13">
    <property type="entry name" value="ALIPHATIC SULFONATES IMPORT ATP-BINDING PROTEIN SSUB"/>
    <property type="match status" value="1"/>
</dbReference>
<dbReference type="InterPro" id="IPR003439">
    <property type="entry name" value="ABC_transporter-like_ATP-bd"/>
</dbReference>
<organism evidence="8 9">
    <name type="scientific">Trinickia caryophylli</name>
    <name type="common">Paraburkholderia caryophylli</name>
    <dbReference type="NCBI Taxonomy" id="28094"/>
    <lineage>
        <taxon>Bacteria</taxon>
        <taxon>Pseudomonadati</taxon>
        <taxon>Pseudomonadota</taxon>
        <taxon>Betaproteobacteria</taxon>
        <taxon>Burkholderiales</taxon>
        <taxon>Burkholderiaceae</taxon>
        <taxon>Trinickia</taxon>
    </lineage>
</organism>
<dbReference type="PROSITE" id="PS00211">
    <property type="entry name" value="ABC_TRANSPORTER_1"/>
    <property type="match status" value="1"/>
</dbReference>
<protein>
    <submittedName>
        <fullName evidence="8">NitT/TauT family transport system ATP-binding protein</fullName>
    </submittedName>
</protein>
<dbReference type="Gene3D" id="3.40.50.300">
    <property type="entry name" value="P-loop containing nucleotide triphosphate hydrolases"/>
    <property type="match status" value="1"/>
</dbReference>
<dbReference type="PANTHER" id="PTHR42788">
    <property type="entry name" value="TAURINE IMPORT ATP-BINDING PROTEIN-RELATED"/>
    <property type="match status" value="1"/>
</dbReference>
<keyword evidence="3" id="KW-1003">Cell membrane</keyword>
<dbReference type="InterPro" id="IPR027417">
    <property type="entry name" value="P-loop_NTPase"/>
</dbReference>
<gene>
    <name evidence="8" type="ORF">SAMN06295900_108180</name>
</gene>
<evidence type="ECO:0000313" key="9">
    <source>
        <dbReference type="Proteomes" id="UP000192911"/>
    </source>
</evidence>
<feature type="domain" description="ABC transporter" evidence="7">
    <location>
        <begin position="7"/>
        <end position="242"/>
    </location>
</feature>
<evidence type="ECO:0000256" key="3">
    <source>
        <dbReference type="ARBA" id="ARBA00022475"/>
    </source>
</evidence>
<dbReference type="GO" id="GO:0016887">
    <property type="term" value="F:ATP hydrolysis activity"/>
    <property type="evidence" value="ECO:0007669"/>
    <property type="project" value="InterPro"/>
</dbReference>
<reference evidence="9" key="1">
    <citation type="submission" date="2017-04" db="EMBL/GenBank/DDBJ databases">
        <authorList>
            <person name="Varghese N."/>
            <person name="Submissions S."/>
        </authorList>
    </citation>
    <scope>NUCLEOTIDE SEQUENCE [LARGE SCALE GENOMIC DNA]</scope>
    <source>
        <strain evidence="9">Ballard 720</strain>
    </source>
</reference>
<comment type="similarity">
    <text evidence="1">Belongs to the ABC transporter superfamily.</text>
</comment>
<proteinExistence type="inferred from homology"/>
<dbReference type="STRING" id="28094.SAMN06295900_108180"/>
<evidence type="ECO:0000256" key="1">
    <source>
        <dbReference type="ARBA" id="ARBA00005417"/>
    </source>
</evidence>
<dbReference type="EMBL" id="FXAH01000008">
    <property type="protein sequence ID" value="SMF49762.1"/>
    <property type="molecule type" value="Genomic_DNA"/>
</dbReference>
<dbReference type="Proteomes" id="UP000192911">
    <property type="component" value="Unassembled WGS sequence"/>
</dbReference>
<keyword evidence="5" id="KW-0547">Nucleotide-binding</keyword>
<dbReference type="PROSITE" id="PS50893">
    <property type="entry name" value="ABC_TRANSPORTER_2"/>
    <property type="match status" value="1"/>
</dbReference>
<dbReference type="InterPro" id="IPR003593">
    <property type="entry name" value="AAA+_ATPase"/>
</dbReference>
<dbReference type="GO" id="GO:0005524">
    <property type="term" value="F:ATP binding"/>
    <property type="evidence" value="ECO:0007669"/>
    <property type="project" value="UniProtKB-KW"/>
</dbReference>
<evidence type="ECO:0000256" key="4">
    <source>
        <dbReference type="ARBA" id="ARBA00022519"/>
    </source>
</evidence>
<dbReference type="SUPFAM" id="SSF52540">
    <property type="entry name" value="P-loop containing nucleoside triphosphate hydrolases"/>
    <property type="match status" value="1"/>
</dbReference>
<evidence type="ECO:0000256" key="2">
    <source>
        <dbReference type="ARBA" id="ARBA00022448"/>
    </source>
</evidence>
<keyword evidence="4" id="KW-0472">Membrane</keyword>
<dbReference type="CDD" id="cd03293">
    <property type="entry name" value="ABC_NrtD_SsuB_transporters"/>
    <property type="match status" value="1"/>
</dbReference>
<accession>A0A1X7FBU4</accession>
<name>A0A1X7FBU4_TRICW</name>
<evidence type="ECO:0000313" key="8">
    <source>
        <dbReference type="EMBL" id="SMF49762.1"/>
    </source>
</evidence>